<keyword evidence="2" id="KW-1185">Reference proteome</keyword>
<gene>
    <name evidence="1" type="ORF">AAFP95_22845</name>
</gene>
<dbReference type="EMBL" id="CP154834">
    <property type="protein sequence ID" value="XAO74397.1"/>
    <property type="molecule type" value="Genomic_DNA"/>
</dbReference>
<sequence>MIGNGELGNGYHGEMQALHHKNAEILDEIIDHIGYPTTEKVGKEASEAAWLVIQHAIARPDFMRKCLKLLEDSTPETHAERINTAYLSDRIAVFEGRPQLYGTQFDWNENGKLSPNIYDDLNKVNERRKSLGLNSLEDQTASIRNRARKENQHPPADLKQRNEEMEAWKKSVGWIT</sequence>
<accession>A0AAU6WR53</accession>
<dbReference type="Pfam" id="PF20329">
    <property type="entry name" value="DUF6624"/>
    <property type="match status" value="1"/>
</dbReference>
<evidence type="ECO:0000313" key="2">
    <source>
        <dbReference type="Proteomes" id="UP001463665"/>
    </source>
</evidence>
<evidence type="ECO:0000313" key="1">
    <source>
        <dbReference type="EMBL" id="XAO74397.1"/>
    </source>
</evidence>
<dbReference type="RefSeq" id="WP_345766543.1">
    <property type="nucleotide sequence ID" value="NZ_CP154834.1"/>
</dbReference>
<dbReference type="InterPro" id="IPR046732">
    <property type="entry name" value="DUF6624"/>
</dbReference>
<organism evidence="1 2">
    <name type="scientific">Chryseobacterium endophyticum</name>
    <dbReference type="NCBI Taxonomy" id="1854762"/>
    <lineage>
        <taxon>Bacteria</taxon>
        <taxon>Pseudomonadati</taxon>
        <taxon>Bacteroidota</taxon>
        <taxon>Flavobacteriia</taxon>
        <taxon>Flavobacteriales</taxon>
        <taxon>Weeksellaceae</taxon>
        <taxon>Chryseobacterium group</taxon>
        <taxon>Chryseobacterium</taxon>
    </lineage>
</organism>
<reference evidence="1 2" key="1">
    <citation type="submission" date="2024-04" db="EMBL/GenBank/DDBJ databases">
        <title>Genome sequencing and assembly of rice foliar adapted Chryseobacterium endophyticum OsEnb-ALM-A6.</title>
        <authorList>
            <person name="Kumar S."/>
            <person name="Javed M."/>
            <person name="Chouhan V."/>
            <person name="Charishma K."/>
            <person name="Patel A."/>
            <person name="Kumar M."/>
            <person name="Sahu K.P."/>
            <person name="Kumar A."/>
        </authorList>
    </citation>
    <scope>NUCLEOTIDE SEQUENCE [LARGE SCALE GENOMIC DNA]</scope>
    <source>
        <strain evidence="1 2">OsEnb-ALM-A6</strain>
    </source>
</reference>
<name>A0AAU6WR53_9FLAO</name>
<dbReference type="AlphaFoldDB" id="A0AAU6WR53"/>
<protein>
    <submittedName>
        <fullName evidence="1">DUF6624 domain-containing protein</fullName>
    </submittedName>
</protein>
<proteinExistence type="predicted"/>
<dbReference type="Proteomes" id="UP001463665">
    <property type="component" value="Chromosome"/>
</dbReference>